<keyword evidence="11" id="KW-1133">Transmembrane helix</keyword>
<feature type="signal peptide" evidence="15">
    <location>
        <begin position="1"/>
        <end position="21"/>
    </location>
</feature>
<comment type="subunit">
    <text evidence="4">Heterotetramer of TRAP-alpha, TRAP-beta, TRAP-delta and TRAP-gamma.</text>
</comment>
<dbReference type="InterPro" id="IPR008855">
    <property type="entry name" value="TRAP-delta"/>
</dbReference>
<reference evidence="16" key="1">
    <citation type="submission" date="2022-01" db="EMBL/GenBank/DDBJ databases">
        <authorList>
            <person name="King R."/>
        </authorList>
    </citation>
    <scope>NUCLEOTIDE SEQUENCE</scope>
</reference>
<evidence type="ECO:0000313" key="17">
    <source>
        <dbReference type="Proteomes" id="UP001152799"/>
    </source>
</evidence>
<sequence>MADHFLFSVLLLVVFVGLISACTNPQVTSKSFTTQDATIVTHIGFISEFEVKCSSGDISSLYAELPDGSIIPAAVVGTNKYQVSWTEDTKTAAKGTHKIRIFEEDGYAALRKVLRGNEATSSVSEFFNISVVHPGAYSGPWLRSEFIAVIASLFVSYFAVTKKGKIVA</sequence>
<evidence type="ECO:0000256" key="4">
    <source>
        <dbReference type="ARBA" id="ARBA00011819"/>
    </source>
</evidence>
<evidence type="ECO:0000256" key="14">
    <source>
        <dbReference type="ARBA" id="ARBA00031791"/>
    </source>
</evidence>
<evidence type="ECO:0000256" key="12">
    <source>
        <dbReference type="ARBA" id="ARBA00023136"/>
    </source>
</evidence>
<evidence type="ECO:0000256" key="13">
    <source>
        <dbReference type="ARBA" id="ARBA00023157"/>
    </source>
</evidence>
<gene>
    <name evidence="16" type="ORF">CEUTPL_LOCUS1071</name>
</gene>
<dbReference type="OrthoDB" id="10055808at2759"/>
<evidence type="ECO:0000256" key="9">
    <source>
        <dbReference type="ARBA" id="ARBA00022824"/>
    </source>
</evidence>
<comment type="similarity">
    <text evidence="3">Belongs to the TRAP-delta family.</text>
</comment>
<evidence type="ECO:0000256" key="8">
    <source>
        <dbReference type="ARBA" id="ARBA00022729"/>
    </source>
</evidence>
<evidence type="ECO:0000256" key="6">
    <source>
        <dbReference type="ARBA" id="ARBA00022499"/>
    </source>
</evidence>
<evidence type="ECO:0000256" key="5">
    <source>
        <dbReference type="ARBA" id="ARBA00014387"/>
    </source>
</evidence>
<keyword evidence="8 15" id="KW-0732">Signal</keyword>
<name>A0A9N9QIS9_9CUCU</name>
<protein>
    <recommendedName>
        <fullName evidence="5">Translocon-associated protein subunit delta</fullName>
    </recommendedName>
    <alternativeName>
        <fullName evidence="14">Signal sequence receptor subunit delta</fullName>
    </alternativeName>
</protein>
<keyword evidence="17" id="KW-1185">Reference proteome</keyword>
<accession>A0A9N9QIS9</accession>
<dbReference type="EMBL" id="OU892277">
    <property type="protein sequence ID" value="CAG9760335.1"/>
    <property type="molecule type" value="Genomic_DNA"/>
</dbReference>
<keyword evidence="10" id="KW-0832">Ubl conjugation</keyword>
<keyword evidence="7" id="KW-0812">Transmembrane</keyword>
<keyword evidence="6" id="KW-1017">Isopeptide bond</keyword>
<evidence type="ECO:0000256" key="7">
    <source>
        <dbReference type="ARBA" id="ARBA00022692"/>
    </source>
</evidence>
<evidence type="ECO:0000256" key="10">
    <source>
        <dbReference type="ARBA" id="ARBA00022843"/>
    </source>
</evidence>
<proteinExistence type="inferred from homology"/>
<keyword evidence="12" id="KW-0472">Membrane</keyword>
<dbReference type="PANTHER" id="PTHR12731">
    <property type="entry name" value="TRANSLOCON-ASSOCIATED PROTEIN, DELTA SUBUNIT"/>
    <property type="match status" value="1"/>
</dbReference>
<keyword evidence="9" id="KW-0256">Endoplasmic reticulum</keyword>
<comment type="function">
    <text evidence="1">TRAP proteins are part of a complex whose function is to bind calcium to the ER membrane and thereby regulate the retention of ER resident proteins.</text>
</comment>
<organism evidence="16 17">
    <name type="scientific">Ceutorhynchus assimilis</name>
    <name type="common">cabbage seed weevil</name>
    <dbReference type="NCBI Taxonomy" id="467358"/>
    <lineage>
        <taxon>Eukaryota</taxon>
        <taxon>Metazoa</taxon>
        <taxon>Ecdysozoa</taxon>
        <taxon>Arthropoda</taxon>
        <taxon>Hexapoda</taxon>
        <taxon>Insecta</taxon>
        <taxon>Pterygota</taxon>
        <taxon>Neoptera</taxon>
        <taxon>Endopterygota</taxon>
        <taxon>Coleoptera</taxon>
        <taxon>Polyphaga</taxon>
        <taxon>Cucujiformia</taxon>
        <taxon>Curculionidae</taxon>
        <taxon>Ceutorhynchinae</taxon>
        <taxon>Ceutorhynchus</taxon>
    </lineage>
</organism>
<dbReference type="Pfam" id="PF05404">
    <property type="entry name" value="TRAP-delta"/>
    <property type="match status" value="1"/>
</dbReference>
<evidence type="ECO:0000256" key="11">
    <source>
        <dbReference type="ARBA" id="ARBA00022989"/>
    </source>
</evidence>
<comment type="subcellular location">
    <subcellularLocation>
        <location evidence="2">Endoplasmic reticulum membrane</location>
        <topology evidence="2">Single-pass type I membrane protein</topology>
    </subcellularLocation>
</comment>
<evidence type="ECO:0000256" key="3">
    <source>
        <dbReference type="ARBA" id="ARBA00009294"/>
    </source>
</evidence>
<dbReference type="GO" id="GO:0005789">
    <property type="term" value="C:endoplasmic reticulum membrane"/>
    <property type="evidence" value="ECO:0007669"/>
    <property type="project" value="UniProtKB-SubCell"/>
</dbReference>
<evidence type="ECO:0000256" key="1">
    <source>
        <dbReference type="ARBA" id="ARBA00002838"/>
    </source>
</evidence>
<dbReference type="AlphaFoldDB" id="A0A9N9QIS9"/>
<feature type="chain" id="PRO_5040507072" description="Translocon-associated protein subunit delta" evidence="15">
    <location>
        <begin position="22"/>
        <end position="168"/>
    </location>
</feature>
<dbReference type="PANTHER" id="PTHR12731:SF1">
    <property type="entry name" value="TRANSLOCON-ASSOCIATED PROTEIN SUBUNIT DELTA"/>
    <property type="match status" value="1"/>
</dbReference>
<evidence type="ECO:0000256" key="2">
    <source>
        <dbReference type="ARBA" id="ARBA00004115"/>
    </source>
</evidence>
<dbReference type="Proteomes" id="UP001152799">
    <property type="component" value="Chromosome 1"/>
</dbReference>
<keyword evidence="13" id="KW-1015">Disulfide bond</keyword>
<evidence type="ECO:0000313" key="16">
    <source>
        <dbReference type="EMBL" id="CAG9760335.1"/>
    </source>
</evidence>
<evidence type="ECO:0000256" key="15">
    <source>
        <dbReference type="SAM" id="SignalP"/>
    </source>
</evidence>